<accession>A0A4R3YLJ8</accession>
<sequence>MITKKYLLNNGIQIPALGFGTWKMDDDTARRAVREAIEVGYRHIDTARLYGNEVGVGLGIKDSHIARSEIFLTTKITDQVKTYEDALKAIDESLNNLQVEYVDLLLIHSPRPFDEMFHPTDKTYNEENIEVWKALEEAYYEGKAKAIGVSNFMVEDLDNIINHCTIKPMANQLLCNITHYPKQLMGECKKRGILVQAYSPNATGKLKGNKVLEDMAKKYNCTLPQLANRFDYQLDTVVLPKTTHREYMIQNLNIDFEISDKDMEKLKSIGQYTGWKGADSE</sequence>
<dbReference type="AlphaFoldDB" id="A0A4R3YLJ8"/>
<evidence type="ECO:0000256" key="2">
    <source>
        <dbReference type="ARBA" id="ARBA00022857"/>
    </source>
</evidence>
<dbReference type="PRINTS" id="PR00069">
    <property type="entry name" value="ALDKETRDTASE"/>
</dbReference>
<dbReference type="GeneID" id="98916365"/>
<reference evidence="8 9" key="1">
    <citation type="submission" date="2019-03" db="EMBL/GenBank/DDBJ databases">
        <title>Genomic Encyclopedia of Type Strains, Phase IV (KMG-IV): sequencing the most valuable type-strain genomes for metagenomic binning, comparative biology and taxonomic classification.</title>
        <authorList>
            <person name="Goeker M."/>
        </authorList>
    </citation>
    <scope>NUCLEOTIDE SEQUENCE [LARGE SCALE GENOMIC DNA]</scope>
    <source>
        <strain evidence="8 9">DSM 29487</strain>
    </source>
</reference>
<evidence type="ECO:0000256" key="3">
    <source>
        <dbReference type="ARBA" id="ARBA00023002"/>
    </source>
</evidence>
<dbReference type="GO" id="GO:0016616">
    <property type="term" value="F:oxidoreductase activity, acting on the CH-OH group of donors, NAD or NADP as acceptor"/>
    <property type="evidence" value="ECO:0007669"/>
    <property type="project" value="UniProtKB-ARBA"/>
</dbReference>
<dbReference type="SUPFAM" id="SSF51430">
    <property type="entry name" value="NAD(P)-linked oxidoreductase"/>
    <property type="match status" value="1"/>
</dbReference>
<feature type="binding site" evidence="5">
    <location>
        <position position="108"/>
    </location>
    <ligand>
        <name>substrate</name>
    </ligand>
</feature>
<evidence type="ECO:0000256" key="5">
    <source>
        <dbReference type="PIRSR" id="PIRSR000097-2"/>
    </source>
</evidence>
<feature type="domain" description="NADP-dependent oxidoreductase" evidence="7">
    <location>
        <begin position="17"/>
        <end position="269"/>
    </location>
</feature>
<dbReference type="PROSITE" id="PS00798">
    <property type="entry name" value="ALDOKETO_REDUCTASE_1"/>
    <property type="match status" value="1"/>
</dbReference>
<keyword evidence="2" id="KW-0521">NADP</keyword>
<dbReference type="Pfam" id="PF00248">
    <property type="entry name" value="Aldo_ket_red"/>
    <property type="match status" value="1"/>
</dbReference>
<dbReference type="Gene3D" id="3.20.20.100">
    <property type="entry name" value="NADP-dependent oxidoreductase domain"/>
    <property type="match status" value="1"/>
</dbReference>
<keyword evidence="3" id="KW-0560">Oxidoreductase</keyword>
<dbReference type="InterPro" id="IPR018170">
    <property type="entry name" value="Aldo/ket_reductase_CS"/>
</dbReference>
<evidence type="ECO:0000313" key="9">
    <source>
        <dbReference type="Proteomes" id="UP000295515"/>
    </source>
</evidence>
<dbReference type="FunFam" id="3.20.20.100:FF:000002">
    <property type="entry name" value="2,5-diketo-D-gluconic acid reductase A"/>
    <property type="match status" value="1"/>
</dbReference>
<dbReference type="PROSITE" id="PS00062">
    <property type="entry name" value="ALDOKETO_REDUCTASE_2"/>
    <property type="match status" value="1"/>
</dbReference>
<feature type="active site" description="Proton donor" evidence="4">
    <location>
        <position position="50"/>
    </location>
</feature>
<dbReference type="PANTHER" id="PTHR43827">
    <property type="entry name" value="2,5-DIKETO-D-GLUCONIC ACID REDUCTASE"/>
    <property type="match status" value="1"/>
</dbReference>
<dbReference type="InterPro" id="IPR036812">
    <property type="entry name" value="NAD(P)_OxRdtase_dom_sf"/>
</dbReference>
<comment type="similarity">
    <text evidence="1">Belongs to the aldo/keto reductase family.</text>
</comment>
<dbReference type="CDD" id="cd19071">
    <property type="entry name" value="AKR_AKR1-5-like"/>
    <property type="match status" value="1"/>
</dbReference>
<comment type="caution">
    <text evidence="8">The sequence shown here is derived from an EMBL/GenBank/DDBJ whole genome shotgun (WGS) entry which is preliminary data.</text>
</comment>
<dbReference type="PANTHER" id="PTHR43827:SF3">
    <property type="entry name" value="NADP-DEPENDENT OXIDOREDUCTASE DOMAIN-CONTAINING PROTEIN"/>
    <property type="match status" value="1"/>
</dbReference>
<gene>
    <name evidence="8" type="ORF">EDD60_12412</name>
</gene>
<evidence type="ECO:0000256" key="4">
    <source>
        <dbReference type="PIRSR" id="PIRSR000097-1"/>
    </source>
</evidence>
<organism evidence="8 9">
    <name type="scientific">Longibaculum muris</name>
    <dbReference type="NCBI Taxonomy" id="1796628"/>
    <lineage>
        <taxon>Bacteria</taxon>
        <taxon>Bacillati</taxon>
        <taxon>Bacillota</taxon>
        <taxon>Erysipelotrichia</taxon>
        <taxon>Erysipelotrichales</taxon>
        <taxon>Coprobacillaceae</taxon>
        <taxon>Longibaculum</taxon>
    </lineage>
</organism>
<protein>
    <submittedName>
        <fullName evidence="8">Diketogulonate reductase-like aldo/keto reductase</fullName>
    </submittedName>
</protein>
<evidence type="ECO:0000256" key="6">
    <source>
        <dbReference type="PIRSR" id="PIRSR000097-3"/>
    </source>
</evidence>
<evidence type="ECO:0000313" key="8">
    <source>
        <dbReference type="EMBL" id="TCV93091.1"/>
    </source>
</evidence>
<evidence type="ECO:0000259" key="7">
    <source>
        <dbReference type="Pfam" id="PF00248"/>
    </source>
</evidence>
<dbReference type="InterPro" id="IPR020471">
    <property type="entry name" value="AKR"/>
</dbReference>
<dbReference type="RefSeq" id="WP_066444659.1">
    <property type="nucleotide sequence ID" value="NZ_JANKBF010000021.1"/>
</dbReference>
<dbReference type="EMBL" id="SMCQ01000024">
    <property type="protein sequence ID" value="TCV93091.1"/>
    <property type="molecule type" value="Genomic_DNA"/>
</dbReference>
<dbReference type="InterPro" id="IPR023210">
    <property type="entry name" value="NADP_OxRdtase_dom"/>
</dbReference>
<dbReference type="PIRSF" id="PIRSF000097">
    <property type="entry name" value="AKR"/>
    <property type="match status" value="1"/>
</dbReference>
<name>A0A4R3YLJ8_9FIRM</name>
<evidence type="ECO:0000256" key="1">
    <source>
        <dbReference type="ARBA" id="ARBA00007905"/>
    </source>
</evidence>
<feature type="site" description="Lowers pKa of active site Tyr" evidence="6">
    <location>
        <position position="75"/>
    </location>
</feature>
<proteinExistence type="inferred from homology"/>
<dbReference type="Proteomes" id="UP000295515">
    <property type="component" value="Unassembled WGS sequence"/>
</dbReference>
<keyword evidence="9" id="KW-1185">Reference proteome</keyword>